<evidence type="ECO:0000313" key="2">
    <source>
        <dbReference type="EMBL" id="GFR44260.1"/>
    </source>
</evidence>
<dbReference type="InterPro" id="IPR052995">
    <property type="entry name" value="LMW-PTP"/>
</dbReference>
<keyword evidence="3" id="KW-1185">Reference proteome</keyword>
<name>A0AAD3DLX5_9CHLO</name>
<feature type="domain" description="Phosphotyrosine protein phosphatase I" evidence="1">
    <location>
        <begin position="86"/>
        <end position="260"/>
    </location>
</feature>
<protein>
    <recommendedName>
        <fullName evidence="1">Phosphotyrosine protein phosphatase I domain-containing protein</fullName>
    </recommendedName>
</protein>
<dbReference type="PANTHER" id="PTHR47439">
    <property type="entry name" value="LOW MOLECULAR WEIGHT PHOSPHOTYROSINE PROTEIN PHOSPHATASE-RELATED"/>
    <property type="match status" value="1"/>
</dbReference>
<evidence type="ECO:0000259" key="1">
    <source>
        <dbReference type="SMART" id="SM00226"/>
    </source>
</evidence>
<reference evidence="2 3" key="1">
    <citation type="journal article" date="2021" name="Sci. Rep.">
        <title>Genome sequencing of the multicellular alga Astrephomene provides insights into convergent evolution of germ-soma differentiation.</title>
        <authorList>
            <person name="Yamashita S."/>
            <person name="Yamamoto K."/>
            <person name="Matsuzaki R."/>
            <person name="Suzuki S."/>
            <person name="Yamaguchi H."/>
            <person name="Hirooka S."/>
            <person name="Minakuchi Y."/>
            <person name="Miyagishima S."/>
            <person name="Kawachi M."/>
            <person name="Toyoda A."/>
            <person name="Nozaki H."/>
        </authorList>
    </citation>
    <scope>NUCLEOTIDE SEQUENCE [LARGE SCALE GENOMIC DNA]</scope>
    <source>
        <strain evidence="2 3">NIES-4017</strain>
    </source>
</reference>
<accession>A0AAD3DLX5</accession>
<dbReference type="EMBL" id="BMAR01000007">
    <property type="protein sequence ID" value="GFR44260.1"/>
    <property type="molecule type" value="Genomic_DNA"/>
</dbReference>
<dbReference type="SUPFAM" id="SSF52788">
    <property type="entry name" value="Phosphotyrosine protein phosphatases I"/>
    <property type="match status" value="1"/>
</dbReference>
<comment type="caution">
    <text evidence="2">The sequence shown here is derived from an EMBL/GenBank/DDBJ whole genome shotgun (WGS) entry which is preliminary data.</text>
</comment>
<dbReference type="AlphaFoldDB" id="A0AAD3DLX5"/>
<dbReference type="Gene3D" id="3.40.50.2300">
    <property type="match status" value="1"/>
</dbReference>
<proteinExistence type="predicted"/>
<dbReference type="PANTHER" id="PTHR47439:SF1">
    <property type="entry name" value="ACID PHOSPHATASE"/>
    <property type="match status" value="1"/>
</dbReference>
<evidence type="ECO:0000313" key="3">
    <source>
        <dbReference type="Proteomes" id="UP001054857"/>
    </source>
</evidence>
<dbReference type="Pfam" id="PF01451">
    <property type="entry name" value="LMWPc"/>
    <property type="match status" value="1"/>
</dbReference>
<dbReference type="SMART" id="SM00226">
    <property type="entry name" value="LMWPc"/>
    <property type="match status" value="1"/>
</dbReference>
<dbReference type="Proteomes" id="UP001054857">
    <property type="component" value="Unassembled WGS sequence"/>
</dbReference>
<dbReference type="InterPro" id="IPR023485">
    <property type="entry name" value="Ptyr_pPase"/>
</dbReference>
<organism evidence="2 3">
    <name type="scientific">Astrephomene gubernaculifera</name>
    <dbReference type="NCBI Taxonomy" id="47775"/>
    <lineage>
        <taxon>Eukaryota</taxon>
        <taxon>Viridiplantae</taxon>
        <taxon>Chlorophyta</taxon>
        <taxon>core chlorophytes</taxon>
        <taxon>Chlorophyceae</taxon>
        <taxon>CS clade</taxon>
        <taxon>Chlamydomonadales</taxon>
        <taxon>Astrephomenaceae</taxon>
        <taxon>Astrephomene</taxon>
    </lineage>
</organism>
<sequence length="267" mass="28807">MQTCTTRTRAGPRTGTCSRLLVAPRCSLNPYTTSLRARRAATSPGTSVPGVSPELFLGGAKGNTGMSTRAVPNSAAANGDDKRAKIGVLFVCLGNICRSPTAEAVFRSVVERAGLQAAFDIDSCGTGGGNPDWFMEGGWSYHEGDPADSRMSMAARKRGVRLTSRSRPLQPPDFNRFQYIVGMDGANLKAIRTAADYWLVRPMGQGKVPPDYATRISLMTSYCRKSKGETEVPDPYYGGLSGFERVLDLLEDACEGLLDTIRREHGL</sequence>
<dbReference type="InterPro" id="IPR036196">
    <property type="entry name" value="Ptyr_pPase_sf"/>
</dbReference>
<dbReference type="CDD" id="cd16343">
    <property type="entry name" value="LMWPTP"/>
    <property type="match status" value="1"/>
</dbReference>
<gene>
    <name evidence="2" type="ORF">Agub_g5462</name>
</gene>